<dbReference type="PIRSF" id="PIRSF034586">
    <property type="entry name" value="Vir_effector_SfrC"/>
    <property type="match status" value="1"/>
</dbReference>
<organism evidence="1 2">
    <name type="scientific">Pasteurella oralis</name>
    <dbReference type="NCBI Taxonomy" id="1071947"/>
    <lineage>
        <taxon>Bacteria</taxon>
        <taxon>Pseudomonadati</taxon>
        <taxon>Pseudomonadota</taxon>
        <taxon>Gammaproteobacteria</taxon>
        <taxon>Pasteurellales</taxon>
        <taxon>Pasteurellaceae</taxon>
        <taxon>Pasteurella</taxon>
    </lineage>
</organism>
<accession>A0ABW4NR33</accession>
<reference evidence="2" key="1">
    <citation type="journal article" date="2019" name="Int. J. Syst. Evol. Microbiol.">
        <title>The Global Catalogue of Microorganisms (GCM) 10K type strain sequencing project: providing services to taxonomists for standard genome sequencing and annotation.</title>
        <authorList>
            <consortium name="The Broad Institute Genomics Platform"/>
            <consortium name="The Broad Institute Genome Sequencing Center for Infectious Disease"/>
            <person name="Wu L."/>
            <person name="Ma J."/>
        </authorList>
    </citation>
    <scope>NUCLEOTIDE SEQUENCE [LARGE SCALE GENOMIC DNA]</scope>
    <source>
        <strain evidence="2">CCM 7950</strain>
    </source>
</reference>
<evidence type="ECO:0000313" key="2">
    <source>
        <dbReference type="Proteomes" id="UP001597420"/>
    </source>
</evidence>
<proteinExistence type="predicted"/>
<dbReference type="Pfam" id="PF10139">
    <property type="entry name" value="Virul_Fac"/>
    <property type="match status" value="1"/>
</dbReference>
<dbReference type="Proteomes" id="UP001597420">
    <property type="component" value="Unassembled WGS sequence"/>
</dbReference>
<keyword evidence="2" id="KW-1185">Reference proteome</keyword>
<name>A0ABW4NR33_9PAST</name>
<dbReference type="EMBL" id="JBHUFP010000002">
    <property type="protein sequence ID" value="MFD1804956.1"/>
    <property type="molecule type" value="Genomic_DNA"/>
</dbReference>
<dbReference type="InterPro" id="IPR017030">
    <property type="entry name" value="Vir_effector_SfrC"/>
</dbReference>
<evidence type="ECO:0000313" key="1">
    <source>
        <dbReference type="EMBL" id="MFD1804956.1"/>
    </source>
</evidence>
<comment type="caution">
    <text evidence="1">The sequence shown here is derived from an EMBL/GenBank/DDBJ whole genome shotgun (WGS) entry which is preliminary data.</text>
</comment>
<gene>
    <name evidence="1" type="ORF">ACFSAV_00960</name>
</gene>
<sequence length="887" mass="99763">MSNTAKQLVQSWDDVFHASQSAIDWIDDVRPNVVRLNNEADSLILELRRLRNTARRLGAVSDKPITAGFFGLSQAGKSFLISALAADERGKLETLFDGQQLDFIKHINPPGGGKEATGLVTRFTRQETKSVAGYPLELRLFSEIEVAKILVNAYFNDFDKERVDYEITQGRINSLIKGLNTRVSATEVAGVSKDDVVDLQDYAQDSFGKSLSVLQGNYWANATALAPYLSIRDRGELFSILWGEIKELTDIYIQFATSLARLGHPERVYAPLSAVVKETVDGGLSQADSIMNVDMLERLGTERDEQIEVRPAHAEEVGTPIAISLAELTALTAELVFPLINPTRVPAVERVDLLDFPGYRGRLAITSLAEVKEGNPVSQLILRGKVAYLFERYTDSQEMNILIVCTPSTKQSDVNSVGPVLERWIHKTQGDSPEQRGLRKPGLLWAITMFDMRISQDLSKEEELLKISWGAGGLLKQTILERFGNYDWFNNWSDGNPFDNVFLVRKPGFKVAFLNVEGENEVSINQSEKAQLELLKRTFCQDPDIRKHVANPEEAWEAMLLLNDGGMKRISNYLETIALPEVKASRLTEQLNERIHHFVENRFASWYQSDGEEEVAKKRQLANTLAKELHPQNPRSILMGELLRHLQLPEETIRSLYFSDLDEVLATEEQQNHSYSPADDFDLFSDPTPSVAIQQSAVEKVEESRFAQAVFKAWVSHLRNLTADHKLMQYFGLSLDSIENVVNELVTGATRLKLQDQLSQIALRNENSGSKRDQLAERQVFTMNTAIADFISWLGYAEMPLDQRPASRVLQGQMIFEQRPVEQQNGLPKLNDQTSNYDDNYRLDWLVAFGHFAVNNAGHSAGREINSTQNAQLGSVLRAFRSAQITA</sequence>
<protein>
    <submittedName>
        <fullName evidence="1">Virulence factor</fullName>
    </submittedName>
</protein>
<dbReference type="RefSeq" id="WP_379095196.1">
    <property type="nucleotide sequence ID" value="NZ_JBHUFP010000002.1"/>
</dbReference>